<evidence type="ECO:0000256" key="8">
    <source>
        <dbReference type="ARBA" id="ARBA00047761"/>
    </source>
</evidence>
<dbReference type="CDD" id="cd23767">
    <property type="entry name" value="IQCD"/>
    <property type="match status" value="1"/>
</dbReference>
<dbReference type="EC" id="3.1.3.16" evidence="10"/>
<dbReference type="CDD" id="cd00051">
    <property type="entry name" value="EFh"/>
    <property type="match status" value="1"/>
</dbReference>
<keyword evidence="15" id="KW-1185">Reference proteome</keyword>
<dbReference type="InterPro" id="IPR029052">
    <property type="entry name" value="Metallo-depent_PP-like"/>
</dbReference>
<dbReference type="Gene3D" id="3.60.21.10">
    <property type="match status" value="1"/>
</dbReference>
<dbReference type="GO" id="GO:0030145">
    <property type="term" value="F:manganese ion binding"/>
    <property type="evidence" value="ECO:0007669"/>
    <property type="project" value="UniProtKB-UniRule"/>
</dbReference>
<evidence type="ECO:0000256" key="10">
    <source>
        <dbReference type="PIRNR" id="PIRNR000912"/>
    </source>
</evidence>
<dbReference type="PRINTS" id="PR00114">
    <property type="entry name" value="STPHPHTASE"/>
</dbReference>
<feature type="domain" description="EF-hand" evidence="13">
    <location>
        <begin position="693"/>
        <end position="728"/>
    </location>
</feature>
<dbReference type="Proteomes" id="UP001059041">
    <property type="component" value="Unassembled WGS sequence"/>
</dbReference>
<dbReference type="InterPro" id="IPR051134">
    <property type="entry name" value="PPP_phosphatase"/>
</dbReference>
<dbReference type="PROSITE" id="PS50096">
    <property type="entry name" value="IQ"/>
    <property type="match status" value="1"/>
</dbReference>
<feature type="domain" description="EF-hand" evidence="13">
    <location>
        <begin position="653"/>
        <end position="688"/>
    </location>
</feature>
<keyword evidence="6" id="KW-0106">Calcium</keyword>
<dbReference type="InterPro" id="IPR012008">
    <property type="entry name" value="Ser/Thr-Pase_EF-hand_contain"/>
</dbReference>
<evidence type="ECO:0000256" key="6">
    <source>
        <dbReference type="ARBA" id="ARBA00022837"/>
    </source>
</evidence>
<evidence type="ECO:0000256" key="3">
    <source>
        <dbReference type="ARBA" id="ARBA00022723"/>
    </source>
</evidence>
<evidence type="ECO:0000256" key="5">
    <source>
        <dbReference type="ARBA" id="ARBA00022801"/>
    </source>
</evidence>
<dbReference type="GO" id="GO:0004722">
    <property type="term" value="F:protein serine/threonine phosphatase activity"/>
    <property type="evidence" value="ECO:0007669"/>
    <property type="project" value="UniProtKB-EC"/>
</dbReference>
<dbReference type="InterPro" id="IPR013235">
    <property type="entry name" value="PPP_dom"/>
</dbReference>
<dbReference type="SMART" id="SM00156">
    <property type="entry name" value="PP2Ac"/>
    <property type="match status" value="1"/>
</dbReference>
<dbReference type="PROSITE" id="PS00018">
    <property type="entry name" value="EF_HAND_1"/>
    <property type="match status" value="2"/>
</dbReference>
<proteinExistence type="inferred from homology"/>
<evidence type="ECO:0000313" key="14">
    <source>
        <dbReference type="EMBL" id="KAI7789856.1"/>
    </source>
</evidence>
<evidence type="ECO:0000256" key="11">
    <source>
        <dbReference type="RuleBase" id="RU004273"/>
    </source>
</evidence>
<evidence type="ECO:0000256" key="2">
    <source>
        <dbReference type="ARBA" id="ARBA00008294"/>
    </source>
</evidence>
<evidence type="ECO:0000256" key="4">
    <source>
        <dbReference type="ARBA" id="ARBA00022737"/>
    </source>
</evidence>
<dbReference type="AlphaFoldDB" id="A0A9W7W7N0"/>
<dbReference type="InterPro" id="IPR002048">
    <property type="entry name" value="EF_hand_dom"/>
</dbReference>
<dbReference type="PANTHER" id="PTHR45668">
    <property type="entry name" value="SERINE/THREONINE-PROTEIN PHOSPHATASE 5-RELATED"/>
    <property type="match status" value="1"/>
</dbReference>
<dbReference type="SUPFAM" id="SSF47473">
    <property type="entry name" value="EF-hand"/>
    <property type="match status" value="1"/>
</dbReference>
<dbReference type="Pfam" id="PF13499">
    <property type="entry name" value="EF-hand_7"/>
    <property type="match status" value="1"/>
</dbReference>
<dbReference type="GO" id="GO:0043409">
    <property type="term" value="P:negative regulation of MAPK cascade"/>
    <property type="evidence" value="ECO:0007669"/>
    <property type="project" value="TreeGrafter"/>
</dbReference>
<dbReference type="InterPro" id="IPR018247">
    <property type="entry name" value="EF_Hand_1_Ca_BS"/>
</dbReference>
<dbReference type="PANTHER" id="PTHR45668:SF2">
    <property type="entry name" value="SERINE_THREONINE-PROTEIN PHOSPHATASE WITH EF-HANDS 2"/>
    <property type="match status" value="1"/>
</dbReference>
<comment type="cofactor">
    <cofactor evidence="1">
        <name>Mn(2+)</name>
        <dbReference type="ChEBI" id="CHEBI:29035"/>
    </cofactor>
</comment>
<dbReference type="InterPro" id="IPR006186">
    <property type="entry name" value="Ser/Thr-sp_prot-phosphatase"/>
</dbReference>
<reference evidence="14" key="1">
    <citation type="submission" date="2021-02" db="EMBL/GenBank/DDBJ databases">
        <title>Comparative genomics reveals that relaxation of natural selection precedes convergent phenotypic evolution of cavefish.</title>
        <authorList>
            <person name="Peng Z."/>
        </authorList>
    </citation>
    <scope>NUCLEOTIDE SEQUENCE</scope>
    <source>
        <tissue evidence="14">Muscle</tissue>
    </source>
</reference>
<comment type="catalytic activity">
    <reaction evidence="8">
        <text>O-phospho-L-seryl-[protein] + H2O = L-seryl-[protein] + phosphate</text>
        <dbReference type="Rhea" id="RHEA:20629"/>
        <dbReference type="Rhea" id="RHEA-COMP:9863"/>
        <dbReference type="Rhea" id="RHEA-COMP:11604"/>
        <dbReference type="ChEBI" id="CHEBI:15377"/>
        <dbReference type="ChEBI" id="CHEBI:29999"/>
        <dbReference type="ChEBI" id="CHEBI:43474"/>
        <dbReference type="ChEBI" id="CHEBI:83421"/>
        <dbReference type="EC" id="3.1.3.16"/>
    </reaction>
</comment>
<organism evidence="14 15">
    <name type="scientific">Triplophysa rosa</name>
    <name type="common">Cave loach</name>
    <dbReference type="NCBI Taxonomy" id="992332"/>
    <lineage>
        <taxon>Eukaryota</taxon>
        <taxon>Metazoa</taxon>
        <taxon>Chordata</taxon>
        <taxon>Craniata</taxon>
        <taxon>Vertebrata</taxon>
        <taxon>Euteleostomi</taxon>
        <taxon>Actinopterygii</taxon>
        <taxon>Neopterygii</taxon>
        <taxon>Teleostei</taxon>
        <taxon>Ostariophysi</taxon>
        <taxon>Cypriniformes</taxon>
        <taxon>Nemacheilidae</taxon>
        <taxon>Triplophysa</taxon>
    </lineage>
</organism>
<dbReference type="GO" id="GO:0005509">
    <property type="term" value="F:calcium ion binding"/>
    <property type="evidence" value="ECO:0007669"/>
    <property type="project" value="UniProtKB-UniRule"/>
</dbReference>
<dbReference type="InterPro" id="IPR004843">
    <property type="entry name" value="Calcineurin-like_PHP"/>
</dbReference>
<dbReference type="Pfam" id="PF00149">
    <property type="entry name" value="Metallophos"/>
    <property type="match status" value="1"/>
</dbReference>
<keyword evidence="5 10" id="KW-0378">Hydrolase</keyword>
<dbReference type="GO" id="GO:0050906">
    <property type="term" value="P:detection of stimulus involved in sensory perception"/>
    <property type="evidence" value="ECO:0007669"/>
    <property type="project" value="UniProtKB-UniRule"/>
</dbReference>
<comment type="similarity">
    <text evidence="2 10 11">Belongs to the PPP phosphatase family.</text>
</comment>
<dbReference type="PIRSF" id="PIRSF000912">
    <property type="entry name" value="PPEF"/>
    <property type="match status" value="1"/>
</dbReference>
<accession>A0A9W7W7N0</accession>
<keyword evidence="4" id="KW-0677">Repeat</keyword>
<dbReference type="PROSITE" id="PS50222">
    <property type="entry name" value="EF_HAND_2"/>
    <property type="match status" value="2"/>
</dbReference>
<evidence type="ECO:0000256" key="1">
    <source>
        <dbReference type="ARBA" id="ARBA00001936"/>
    </source>
</evidence>
<dbReference type="Gene3D" id="1.10.238.10">
    <property type="entry name" value="EF-hand"/>
    <property type="match status" value="1"/>
</dbReference>
<feature type="region of interest" description="Disordered" evidence="12">
    <location>
        <begin position="727"/>
        <end position="746"/>
    </location>
</feature>
<evidence type="ECO:0000313" key="15">
    <source>
        <dbReference type="Proteomes" id="UP001059041"/>
    </source>
</evidence>
<evidence type="ECO:0000256" key="12">
    <source>
        <dbReference type="SAM" id="MobiDB-lite"/>
    </source>
</evidence>
<dbReference type="PROSITE" id="PS00125">
    <property type="entry name" value="SER_THR_PHOSPHATASE"/>
    <property type="match status" value="1"/>
</dbReference>
<dbReference type="Pfam" id="PF08321">
    <property type="entry name" value="PPP5"/>
    <property type="match status" value="1"/>
</dbReference>
<comment type="catalytic activity">
    <reaction evidence="9 10 11">
        <text>O-phospho-L-threonyl-[protein] + H2O = L-threonyl-[protein] + phosphate</text>
        <dbReference type="Rhea" id="RHEA:47004"/>
        <dbReference type="Rhea" id="RHEA-COMP:11060"/>
        <dbReference type="Rhea" id="RHEA-COMP:11605"/>
        <dbReference type="ChEBI" id="CHEBI:15377"/>
        <dbReference type="ChEBI" id="CHEBI:30013"/>
        <dbReference type="ChEBI" id="CHEBI:43474"/>
        <dbReference type="ChEBI" id="CHEBI:61977"/>
        <dbReference type="EC" id="3.1.3.16"/>
    </reaction>
</comment>
<name>A0A9W7W7N0_TRIRA</name>
<dbReference type="GO" id="GO:0005506">
    <property type="term" value="F:iron ion binding"/>
    <property type="evidence" value="ECO:0007669"/>
    <property type="project" value="UniProtKB-UniRule"/>
</dbReference>
<dbReference type="GO" id="GO:0051879">
    <property type="term" value="F:Hsp90 protein binding"/>
    <property type="evidence" value="ECO:0007669"/>
    <property type="project" value="TreeGrafter"/>
</dbReference>
<evidence type="ECO:0000259" key="13">
    <source>
        <dbReference type="PROSITE" id="PS50222"/>
    </source>
</evidence>
<protein>
    <recommendedName>
        <fullName evidence="10">Serine/threonine-protein phosphatase with EF-hands</fullName>
        <ecNumber evidence="10">3.1.3.16</ecNumber>
    </recommendedName>
</protein>
<dbReference type="SUPFAM" id="SSF56300">
    <property type="entry name" value="Metallo-dependent phosphatases"/>
    <property type="match status" value="1"/>
</dbReference>
<gene>
    <name evidence="14" type="ORF">IRJ41_020227</name>
</gene>
<keyword evidence="3 10" id="KW-0479">Metal-binding</keyword>
<dbReference type="InterPro" id="IPR011992">
    <property type="entry name" value="EF-hand-dom_pair"/>
</dbReference>
<comment type="caution">
    <text evidence="14">The sequence shown here is derived from an EMBL/GenBank/DDBJ whole genome shotgun (WGS) entry which is preliminary data.</text>
</comment>
<dbReference type="EMBL" id="JAFHDT010000317">
    <property type="protein sequence ID" value="KAI7789856.1"/>
    <property type="molecule type" value="Genomic_DNA"/>
</dbReference>
<evidence type="ECO:0000256" key="9">
    <source>
        <dbReference type="ARBA" id="ARBA00048336"/>
    </source>
</evidence>
<evidence type="ECO:0000256" key="7">
    <source>
        <dbReference type="ARBA" id="ARBA00023211"/>
    </source>
</evidence>
<dbReference type="SMART" id="SM00054">
    <property type="entry name" value="EFh"/>
    <property type="match status" value="2"/>
</dbReference>
<sequence>MVAKMIRPNLQVYGRQIKRKIRKEQKCQQHPHSVPKEYSLHPDPLTRQFFSPDATRARSMRAALLIQRWYRQYVARLEMRRRCSWNIFQSIEYSGEQDHIKLYNFFGCLMDHFTPASSQKKWISHIFHESDAFQEMELERYFSYKNIEVPDVHSGPHLTFPLTISNVTELVDAFKNKQKLHAHYVLRLLEKTLMLLRFLPNINHVSTCKYKEITICGDLHGHLEDLLLIFYKNGFPSAETPYVFNGDFVDRGKESIEILLVLFAFQLLYPHDVHLNRGNHEDHIVNLRYGFTKEVLGKYRVHGKQILRLLQKIFSWLPLVTVIDHKVLILHGGISDKTDLNLIAKLDRQRFVSVFRPMRGEASVRQEEAERDDGRRRVQSLSYGTAVRLRPDLPRHSLHSASRQEVGSVEEELSERRRLAGLGLTSEQGSAKVLQTDAWRQIVDVLWSDPMAQDGCVPNEVRGGGCYWGPDVTQKVLDRHKLQLLIRSHECKQEGYEFCHNRRVLTIFSASNYYDVGSNRGAYIHLGPDHIPHFKPFQASRTTRELTLRQSVGRTERSALQALRMLLFTHKSELMREFHQHDPQHTGLISLRNWAVAMETVLHLGLPWRVLRSQLVSSSHDGMLNYDDWFNQLSIIQPNAKIANTSLLETLYKHHSNLETIFRMIDTDHSGLISFEEFHQTWKLLSSHLQTNISDKAISELAESIDFNKDGSIDINEFMEAFRLVEQSRAERKPSPISAEQTTDKH</sequence>
<keyword evidence="7 10" id="KW-0464">Manganese</keyword>